<dbReference type="AlphaFoldDB" id="A0A244EV20"/>
<evidence type="ECO:0000256" key="1">
    <source>
        <dbReference type="SAM" id="MobiDB-lite"/>
    </source>
</evidence>
<feature type="compositionally biased region" description="Basic and acidic residues" evidence="1">
    <location>
        <begin position="50"/>
        <end position="61"/>
    </location>
</feature>
<evidence type="ECO:0000313" key="3">
    <source>
        <dbReference type="Proteomes" id="UP000195128"/>
    </source>
</evidence>
<protein>
    <recommendedName>
        <fullName evidence="4">DUF1534 domain-containing protein</fullName>
    </recommendedName>
</protein>
<evidence type="ECO:0008006" key="4">
    <source>
        <dbReference type="Google" id="ProtNLM"/>
    </source>
</evidence>
<comment type="caution">
    <text evidence="2">The sequence shown here is derived from an EMBL/GenBank/DDBJ whole genome shotgun (WGS) entry which is preliminary data.</text>
</comment>
<feature type="compositionally biased region" description="Basic and acidic residues" evidence="1">
    <location>
        <begin position="29"/>
        <end position="41"/>
    </location>
</feature>
<name>A0A244EV20_PSESX</name>
<feature type="compositionally biased region" description="Basic residues" evidence="1">
    <location>
        <begin position="8"/>
        <end position="17"/>
    </location>
</feature>
<reference evidence="2 3" key="1">
    <citation type="submission" date="2017-01" db="EMBL/GenBank/DDBJ databases">
        <authorList>
            <person name="Mah S.A."/>
            <person name="Swanson W.J."/>
            <person name="Moy G.W."/>
            <person name="Vacquier V.D."/>
        </authorList>
    </citation>
    <scope>NUCLEOTIDE SEQUENCE [LARGE SCALE GENOMIC DNA]</scope>
    <source>
        <strain evidence="2">PDD-32b-74</strain>
    </source>
</reference>
<feature type="region of interest" description="Disordered" evidence="1">
    <location>
        <begin position="1"/>
        <end position="61"/>
    </location>
</feature>
<dbReference type="EMBL" id="MTSA01000004">
    <property type="protein sequence ID" value="OUM08302.1"/>
    <property type="molecule type" value="Genomic_DNA"/>
</dbReference>
<accession>A0A244EV20</accession>
<proteinExistence type="predicted"/>
<sequence length="61" mass="7040">MRNESRPKEHRQTRRRWVTQSVTKGIPTLEREEREPSERTPPDAPQMGGAERHEGHSHAGA</sequence>
<organism evidence="2 3">
    <name type="scientific">Pseudomonas syringae</name>
    <dbReference type="NCBI Taxonomy" id="317"/>
    <lineage>
        <taxon>Bacteria</taxon>
        <taxon>Pseudomonadati</taxon>
        <taxon>Pseudomonadota</taxon>
        <taxon>Gammaproteobacteria</taxon>
        <taxon>Pseudomonadales</taxon>
        <taxon>Pseudomonadaceae</taxon>
        <taxon>Pseudomonas</taxon>
    </lineage>
</organism>
<gene>
    <name evidence="2" type="ORF">BW686_06425</name>
</gene>
<dbReference type="Proteomes" id="UP000195128">
    <property type="component" value="Unassembled WGS sequence"/>
</dbReference>
<evidence type="ECO:0000313" key="2">
    <source>
        <dbReference type="EMBL" id="OUM08302.1"/>
    </source>
</evidence>